<dbReference type="InterPro" id="IPR007891">
    <property type="entry name" value="CHASE3"/>
</dbReference>
<reference evidence="9" key="1">
    <citation type="submission" date="2023-07" db="EMBL/GenBank/DDBJ databases">
        <title>Gilvimarinus algae sp. nov., isolated from the surface of Kelp.</title>
        <authorList>
            <person name="Sun Y.Y."/>
            <person name="Gong Y."/>
            <person name="Du Z.J."/>
        </authorList>
    </citation>
    <scope>NUCLEOTIDE SEQUENCE</scope>
    <source>
        <strain evidence="9">SDUM040014</strain>
    </source>
</reference>
<dbReference type="InterPro" id="IPR036097">
    <property type="entry name" value="HisK_dim/P_sf"/>
</dbReference>
<dbReference type="RefSeq" id="WP_302714310.1">
    <property type="nucleotide sequence ID" value="NZ_JAULRT010000062.1"/>
</dbReference>
<comment type="catalytic activity">
    <reaction evidence="1">
        <text>ATP + protein L-histidine = ADP + protein N-phospho-L-histidine.</text>
        <dbReference type="EC" id="2.7.13.3"/>
    </reaction>
</comment>
<dbReference type="EMBL" id="JAULRT010000062">
    <property type="protein sequence ID" value="MDO3383505.1"/>
    <property type="molecule type" value="Genomic_DNA"/>
</dbReference>
<evidence type="ECO:0000256" key="6">
    <source>
        <dbReference type="SAM" id="Coils"/>
    </source>
</evidence>
<keyword evidence="5" id="KW-0418">Kinase</keyword>
<name>A0ABT8THL3_9GAMM</name>
<dbReference type="EC" id="2.7.13.3" evidence="2"/>
<feature type="transmembrane region" description="Helical" evidence="7">
    <location>
        <begin position="189"/>
        <end position="212"/>
    </location>
</feature>
<evidence type="ECO:0000256" key="4">
    <source>
        <dbReference type="ARBA" id="ARBA00022679"/>
    </source>
</evidence>
<keyword evidence="4" id="KW-0808">Transferase</keyword>
<dbReference type="Proteomes" id="UP001168380">
    <property type="component" value="Unassembled WGS sequence"/>
</dbReference>
<dbReference type="InterPro" id="IPR005467">
    <property type="entry name" value="His_kinase_dom"/>
</dbReference>
<dbReference type="InterPro" id="IPR003661">
    <property type="entry name" value="HisK_dim/P_dom"/>
</dbReference>
<dbReference type="PANTHER" id="PTHR43304">
    <property type="entry name" value="PHYTOCHROME-LIKE PROTEIN CPH1"/>
    <property type="match status" value="1"/>
</dbReference>
<keyword evidence="7" id="KW-1133">Transmembrane helix</keyword>
<dbReference type="CDD" id="cd19410">
    <property type="entry name" value="HK9-like_sensor"/>
    <property type="match status" value="1"/>
</dbReference>
<dbReference type="Gene3D" id="1.10.287.130">
    <property type="match status" value="1"/>
</dbReference>
<dbReference type="SMART" id="SM00387">
    <property type="entry name" value="HATPase_c"/>
    <property type="match status" value="1"/>
</dbReference>
<dbReference type="PRINTS" id="PR00344">
    <property type="entry name" value="BCTRLSENSOR"/>
</dbReference>
<dbReference type="SUPFAM" id="SSF47384">
    <property type="entry name" value="Homodimeric domain of signal transducing histidine kinase"/>
    <property type="match status" value="1"/>
</dbReference>
<dbReference type="PANTHER" id="PTHR43304:SF1">
    <property type="entry name" value="PAC DOMAIN-CONTAINING PROTEIN"/>
    <property type="match status" value="1"/>
</dbReference>
<keyword evidence="10" id="KW-1185">Reference proteome</keyword>
<dbReference type="Pfam" id="PF05227">
    <property type="entry name" value="CHASE3"/>
    <property type="match status" value="1"/>
</dbReference>
<evidence type="ECO:0000256" key="2">
    <source>
        <dbReference type="ARBA" id="ARBA00012438"/>
    </source>
</evidence>
<keyword evidence="6" id="KW-0175">Coiled coil</keyword>
<gene>
    <name evidence="9" type="ORF">QWI16_15090</name>
</gene>
<evidence type="ECO:0000256" key="3">
    <source>
        <dbReference type="ARBA" id="ARBA00022553"/>
    </source>
</evidence>
<organism evidence="9 10">
    <name type="scientific">Gilvimarinus algae</name>
    <dbReference type="NCBI Taxonomy" id="3058037"/>
    <lineage>
        <taxon>Bacteria</taxon>
        <taxon>Pseudomonadati</taxon>
        <taxon>Pseudomonadota</taxon>
        <taxon>Gammaproteobacteria</taxon>
        <taxon>Cellvibrionales</taxon>
        <taxon>Cellvibrionaceae</taxon>
        <taxon>Gilvimarinus</taxon>
    </lineage>
</organism>
<dbReference type="InterPro" id="IPR052162">
    <property type="entry name" value="Sensor_kinase/Photoreceptor"/>
</dbReference>
<proteinExistence type="predicted"/>
<keyword evidence="7" id="KW-0812">Transmembrane</keyword>
<comment type="caution">
    <text evidence="9">The sequence shown here is derived from an EMBL/GenBank/DDBJ whole genome shotgun (WGS) entry which is preliminary data.</text>
</comment>
<evidence type="ECO:0000256" key="1">
    <source>
        <dbReference type="ARBA" id="ARBA00000085"/>
    </source>
</evidence>
<evidence type="ECO:0000313" key="9">
    <source>
        <dbReference type="EMBL" id="MDO3383505.1"/>
    </source>
</evidence>
<dbReference type="PROSITE" id="PS50109">
    <property type="entry name" value="HIS_KIN"/>
    <property type="match status" value="1"/>
</dbReference>
<dbReference type="Pfam" id="PF02518">
    <property type="entry name" value="HATPase_c"/>
    <property type="match status" value="1"/>
</dbReference>
<protein>
    <recommendedName>
        <fullName evidence="2">histidine kinase</fullName>
        <ecNumber evidence="2">2.7.13.3</ecNumber>
    </recommendedName>
</protein>
<keyword evidence="3" id="KW-0597">Phosphoprotein</keyword>
<feature type="coiled-coil region" evidence="6">
    <location>
        <begin position="216"/>
        <end position="264"/>
    </location>
</feature>
<dbReference type="CDD" id="cd00082">
    <property type="entry name" value="HisKA"/>
    <property type="match status" value="1"/>
</dbReference>
<dbReference type="SMART" id="SM00388">
    <property type="entry name" value="HisKA"/>
    <property type="match status" value="1"/>
</dbReference>
<dbReference type="SUPFAM" id="SSF55874">
    <property type="entry name" value="ATPase domain of HSP90 chaperone/DNA topoisomerase II/histidine kinase"/>
    <property type="match status" value="1"/>
</dbReference>
<accession>A0ABT8THL3</accession>
<dbReference type="InterPro" id="IPR004358">
    <property type="entry name" value="Sig_transdc_His_kin-like_C"/>
</dbReference>
<sequence>MSALRKLSKTGVPSRPWILVLLAVVVFFSISMAAAYRSIGLMHENNQSTNTTLEVMSLIKDLRTALLKAESGQRGYLLTSDGQYLEPYHQSLSSIDQLLTALTSSSTELDIQRERFATLESLIRQKVDEMQDTVRMMHEDRRAEAVNVVRTDVGVALMRDISELIAQMENDEKMLLYKSRLRAQEDRQFILNALLATNTLGLILSLAVYIAVFRHTRRESRLYETIERANNELEEKVQERTLALQQYSEELQRSNRELEEFAFVASHDLQEPLRKIRAFGDRLQQKYSSELGERGADYVDRMHAASERMSHLIDDLLSFSRVTTQQKPFEKVDLNAVVAKVREDLEYAIEDAGAEVTVEPLPEIDADASQLGQVFMNLIGNSIKFRREGVPPRISVRAEVGEHCAVDGDYTPEDCEWCCLYFKDNGIGFEAQYVEKVFNLFQRLHGRDEYAGTGIGLALCRKIVERHGGKIEAHSVPGEGSEFVIRLPLQQSSMDSFEE</sequence>
<keyword evidence="7" id="KW-0472">Membrane</keyword>
<dbReference type="InterPro" id="IPR036890">
    <property type="entry name" value="HATPase_C_sf"/>
</dbReference>
<dbReference type="Gene3D" id="3.30.565.10">
    <property type="entry name" value="Histidine kinase-like ATPase, C-terminal domain"/>
    <property type="match status" value="1"/>
</dbReference>
<evidence type="ECO:0000256" key="5">
    <source>
        <dbReference type="ARBA" id="ARBA00022777"/>
    </source>
</evidence>
<evidence type="ECO:0000259" key="8">
    <source>
        <dbReference type="PROSITE" id="PS50109"/>
    </source>
</evidence>
<evidence type="ECO:0000256" key="7">
    <source>
        <dbReference type="SAM" id="Phobius"/>
    </source>
</evidence>
<feature type="domain" description="Histidine kinase" evidence="8">
    <location>
        <begin position="264"/>
        <end position="491"/>
    </location>
</feature>
<dbReference type="InterPro" id="IPR003594">
    <property type="entry name" value="HATPase_dom"/>
</dbReference>
<evidence type="ECO:0000313" key="10">
    <source>
        <dbReference type="Proteomes" id="UP001168380"/>
    </source>
</evidence>
<dbReference type="Pfam" id="PF00512">
    <property type="entry name" value="HisKA"/>
    <property type="match status" value="1"/>
</dbReference>